<dbReference type="SUPFAM" id="SSF46785">
    <property type="entry name" value="Winged helix' DNA-binding domain"/>
    <property type="match status" value="1"/>
</dbReference>
<evidence type="ECO:0000313" key="9">
    <source>
        <dbReference type="Proteomes" id="UP000515153"/>
    </source>
</evidence>
<dbReference type="GO" id="GO:0005662">
    <property type="term" value="C:DNA replication factor A complex"/>
    <property type="evidence" value="ECO:0007669"/>
    <property type="project" value="TreeGrafter"/>
</dbReference>
<keyword evidence="5" id="KW-0539">Nucleus</keyword>
<evidence type="ECO:0000256" key="2">
    <source>
        <dbReference type="ARBA" id="ARBA00007815"/>
    </source>
</evidence>
<dbReference type="Gene3D" id="1.10.10.10">
    <property type="entry name" value="Winged helix-like DNA-binding domain superfamily/Winged helix DNA-binding domain"/>
    <property type="match status" value="1"/>
</dbReference>
<dbReference type="GO" id="GO:0006260">
    <property type="term" value="P:DNA replication"/>
    <property type="evidence" value="ECO:0007669"/>
    <property type="project" value="UniProtKB-KW"/>
</dbReference>
<dbReference type="InterPro" id="IPR004365">
    <property type="entry name" value="NA-bd_OB_tRNA"/>
</dbReference>
<dbReference type="GeneID" id="41962448"/>
<dbReference type="GO" id="GO:0000781">
    <property type="term" value="C:chromosome, telomeric region"/>
    <property type="evidence" value="ECO:0007669"/>
    <property type="project" value="TreeGrafter"/>
</dbReference>
<dbReference type="PIRSF" id="PIRSF036949">
    <property type="entry name" value="RPA32"/>
    <property type="match status" value="1"/>
</dbReference>
<proteinExistence type="inferred from homology"/>
<dbReference type="SUPFAM" id="SSF50249">
    <property type="entry name" value="Nucleic acid-binding proteins"/>
    <property type="match status" value="1"/>
</dbReference>
<dbReference type="OrthoDB" id="25571at2759"/>
<dbReference type="Pfam" id="PF08784">
    <property type="entry name" value="RPA_C"/>
    <property type="match status" value="1"/>
</dbReference>
<comment type="subcellular location">
    <subcellularLocation>
        <location evidence="1">Nucleus</location>
    </subcellularLocation>
</comment>
<dbReference type="PANTHER" id="PTHR13989:SF16">
    <property type="entry name" value="REPLICATION PROTEIN A2"/>
    <property type="match status" value="1"/>
</dbReference>
<organism evidence="9 10">
    <name type="scientific">Pyricularia grisea</name>
    <name type="common">Crabgrass-specific blast fungus</name>
    <name type="synonym">Magnaporthe grisea</name>
    <dbReference type="NCBI Taxonomy" id="148305"/>
    <lineage>
        <taxon>Eukaryota</taxon>
        <taxon>Fungi</taxon>
        <taxon>Dikarya</taxon>
        <taxon>Ascomycota</taxon>
        <taxon>Pezizomycotina</taxon>
        <taxon>Sordariomycetes</taxon>
        <taxon>Sordariomycetidae</taxon>
        <taxon>Magnaporthales</taxon>
        <taxon>Pyriculariaceae</taxon>
        <taxon>Pyricularia</taxon>
    </lineage>
</organism>
<sequence>MTSYGGNNFSRTGYNAQGAEDGGGFMGGSQQGSQGGAGGKSYQDECLKPVTIKQLLDVQAPYPDADFVLDGRPITQITLVGQVRSINPQPTNITYRIDDGTGIIDVKRWIDPEKAEDADAASQHQPDSYVRVWGKLKAFNNRRHVGALFVRPVEDFNEVNYHMLEVAYVHLDAVKQSHGGGGGAGAGAGGDDNMFVDSYGGGGGGGGSKAANCSTNAQRLFNHLQNSSAGNEGLEANVIARGINMSVRDVEAAADELLSAGLIYPTVDDHTWATLDY</sequence>
<feature type="domain" description="Replication protein A C-terminal" evidence="8">
    <location>
        <begin position="170"/>
        <end position="270"/>
    </location>
</feature>
<reference evidence="10" key="2">
    <citation type="submission" date="2019-10" db="EMBL/GenBank/DDBJ databases">
        <authorList>
            <consortium name="NCBI Genome Project"/>
        </authorList>
    </citation>
    <scope>NUCLEOTIDE SEQUENCE</scope>
    <source>
        <strain evidence="10">NI907</strain>
    </source>
</reference>
<accession>A0A6P8B0G4</accession>
<dbReference type="InterPro" id="IPR014646">
    <property type="entry name" value="Rfa2/RPA32"/>
</dbReference>
<evidence type="ECO:0000256" key="3">
    <source>
        <dbReference type="ARBA" id="ARBA00022705"/>
    </source>
</evidence>
<dbReference type="Gene3D" id="2.40.50.140">
    <property type="entry name" value="Nucleic acid-binding proteins"/>
    <property type="match status" value="1"/>
</dbReference>
<reference evidence="10" key="1">
    <citation type="journal article" date="2019" name="Mol. Biol. Evol.">
        <title>Blast fungal genomes show frequent chromosomal changes, gene gains and losses, and effector gene turnover.</title>
        <authorList>
            <person name="Gomez Luciano L.B."/>
            <person name="Jason Tsai I."/>
            <person name="Chuma I."/>
            <person name="Tosa Y."/>
            <person name="Chen Y.H."/>
            <person name="Li J.Y."/>
            <person name="Li M.Y."/>
            <person name="Jade Lu M.Y."/>
            <person name="Nakayashiki H."/>
            <person name="Li W.H."/>
        </authorList>
    </citation>
    <scope>NUCLEOTIDE SEQUENCE</scope>
    <source>
        <strain evidence="10">NI907</strain>
    </source>
</reference>
<dbReference type="Pfam" id="PF01336">
    <property type="entry name" value="tRNA_anti-codon"/>
    <property type="match status" value="1"/>
</dbReference>
<evidence type="ECO:0000256" key="4">
    <source>
        <dbReference type="ARBA" id="ARBA00023125"/>
    </source>
</evidence>
<evidence type="ECO:0000256" key="1">
    <source>
        <dbReference type="ARBA" id="ARBA00004123"/>
    </source>
</evidence>
<dbReference type="GO" id="GO:0003697">
    <property type="term" value="F:single-stranded DNA binding"/>
    <property type="evidence" value="ECO:0007669"/>
    <property type="project" value="TreeGrafter"/>
</dbReference>
<protein>
    <recommendedName>
        <fullName evidence="11">Replication protein A C-terminal domain-containing protein</fullName>
    </recommendedName>
</protein>
<dbReference type="KEGG" id="pgri:PgNI_07529"/>
<dbReference type="CDD" id="cd04478">
    <property type="entry name" value="RPA2_DBD_D"/>
    <property type="match status" value="1"/>
</dbReference>
<gene>
    <name evidence="10" type="ORF">PgNI_07529</name>
</gene>
<feature type="region of interest" description="Disordered" evidence="6">
    <location>
        <begin position="20"/>
        <end position="42"/>
    </location>
</feature>
<keyword evidence="4" id="KW-0238">DNA-binding</keyword>
<evidence type="ECO:0008006" key="11">
    <source>
        <dbReference type="Google" id="ProtNLM"/>
    </source>
</evidence>
<dbReference type="AlphaFoldDB" id="A0A6P8B0G4"/>
<evidence type="ECO:0000313" key="10">
    <source>
        <dbReference type="RefSeq" id="XP_030980529.1"/>
    </source>
</evidence>
<dbReference type="InterPro" id="IPR036388">
    <property type="entry name" value="WH-like_DNA-bd_sf"/>
</dbReference>
<dbReference type="InterPro" id="IPR012340">
    <property type="entry name" value="NA-bd_OB-fold"/>
</dbReference>
<dbReference type="Proteomes" id="UP000515153">
    <property type="component" value="Unplaced"/>
</dbReference>
<evidence type="ECO:0000256" key="6">
    <source>
        <dbReference type="SAM" id="MobiDB-lite"/>
    </source>
</evidence>
<evidence type="ECO:0000259" key="8">
    <source>
        <dbReference type="Pfam" id="PF08784"/>
    </source>
</evidence>
<evidence type="ECO:0000259" key="7">
    <source>
        <dbReference type="Pfam" id="PF01336"/>
    </source>
</evidence>
<feature type="domain" description="OB" evidence="7">
    <location>
        <begin position="77"/>
        <end position="142"/>
    </location>
</feature>
<dbReference type="InterPro" id="IPR014892">
    <property type="entry name" value="RPA_C"/>
</dbReference>
<keyword evidence="3" id="KW-0235">DNA replication</keyword>
<dbReference type="GO" id="GO:0006289">
    <property type="term" value="P:nucleotide-excision repair"/>
    <property type="evidence" value="ECO:0007669"/>
    <property type="project" value="TreeGrafter"/>
</dbReference>
<comment type="similarity">
    <text evidence="2">Belongs to the replication factor A protein 2 family.</text>
</comment>
<dbReference type="RefSeq" id="XP_030980529.1">
    <property type="nucleotide sequence ID" value="XM_031127539.1"/>
</dbReference>
<reference evidence="10" key="3">
    <citation type="submission" date="2025-08" db="UniProtKB">
        <authorList>
            <consortium name="RefSeq"/>
        </authorList>
    </citation>
    <scope>IDENTIFICATION</scope>
    <source>
        <strain evidence="10">NI907</strain>
    </source>
</reference>
<name>A0A6P8B0G4_PYRGI</name>
<evidence type="ECO:0000256" key="5">
    <source>
        <dbReference type="ARBA" id="ARBA00023242"/>
    </source>
</evidence>
<feature type="compositionally biased region" description="Gly residues" evidence="6">
    <location>
        <begin position="20"/>
        <end position="39"/>
    </location>
</feature>
<dbReference type="GO" id="GO:0000724">
    <property type="term" value="P:double-strand break repair via homologous recombination"/>
    <property type="evidence" value="ECO:0007669"/>
    <property type="project" value="TreeGrafter"/>
</dbReference>
<dbReference type="PANTHER" id="PTHR13989">
    <property type="entry name" value="REPLICATION PROTEIN A-RELATED"/>
    <property type="match status" value="1"/>
</dbReference>
<dbReference type="GO" id="GO:0035861">
    <property type="term" value="C:site of double-strand break"/>
    <property type="evidence" value="ECO:0007669"/>
    <property type="project" value="TreeGrafter"/>
</dbReference>
<dbReference type="InterPro" id="IPR036390">
    <property type="entry name" value="WH_DNA-bd_sf"/>
</dbReference>
<keyword evidence="9" id="KW-1185">Reference proteome</keyword>
<dbReference type="InterPro" id="IPR040260">
    <property type="entry name" value="RFA2-like"/>
</dbReference>